<comment type="function">
    <text evidence="1">May be involved in the transport of sterols.</text>
</comment>
<dbReference type="InterPro" id="IPR018494">
    <property type="entry name" value="Oxysterol-bd_CS"/>
</dbReference>
<dbReference type="PANTHER" id="PTHR10972:SF102">
    <property type="entry name" value="OXYSTEROL-BINDING PROTEIN"/>
    <property type="match status" value="1"/>
</dbReference>
<keyword evidence="3" id="KW-0813">Transport</keyword>
<dbReference type="PANTHER" id="PTHR10972">
    <property type="entry name" value="OXYSTEROL-BINDING PROTEIN-RELATED"/>
    <property type="match status" value="1"/>
</dbReference>
<dbReference type="EnsemblPlants" id="Kaladp0001s0298.1.v1.1">
    <property type="protein sequence ID" value="Kaladp0001s0298.1.v1.1"/>
    <property type="gene ID" value="Kaladp0001s0298.v1.1"/>
</dbReference>
<name>A0A7N0R918_KALFE</name>
<keyword evidence="4" id="KW-0446">Lipid-binding</keyword>
<reference evidence="6" key="1">
    <citation type="submission" date="2021-01" db="UniProtKB">
        <authorList>
            <consortium name="EnsemblPlants"/>
        </authorList>
    </citation>
    <scope>IDENTIFICATION</scope>
</reference>
<organism evidence="6 7">
    <name type="scientific">Kalanchoe fedtschenkoi</name>
    <name type="common">Lavender scallops</name>
    <name type="synonym">South American air plant</name>
    <dbReference type="NCBI Taxonomy" id="63787"/>
    <lineage>
        <taxon>Eukaryota</taxon>
        <taxon>Viridiplantae</taxon>
        <taxon>Streptophyta</taxon>
        <taxon>Embryophyta</taxon>
        <taxon>Tracheophyta</taxon>
        <taxon>Spermatophyta</taxon>
        <taxon>Magnoliopsida</taxon>
        <taxon>eudicotyledons</taxon>
        <taxon>Gunneridae</taxon>
        <taxon>Pentapetalae</taxon>
        <taxon>Saxifragales</taxon>
        <taxon>Crassulaceae</taxon>
        <taxon>Kalanchoe</taxon>
    </lineage>
</organism>
<evidence type="ECO:0000256" key="2">
    <source>
        <dbReference type="ARBA" id="ARBA00008842"/>
    </source>
</evidence>
<evidence type="ECO:0000256" key="3">
    <source>
        <dbReference type="ARBA" id="ARBA00023055"/>
    </source>
</evidence>
<evidence type="ECO:0000256" key="1">
    <source>
        <dbReference type="ARBA" id="ARBA00003361"/>
    </source>
</evidence>
<evidence type="ECO:0000313" key="6">
    <source>
        <dbReference type="EnsemblPlants" id="Kaladp0001s0298.1.v1.1"/>
    </source>
</evidence>
<dbReference type="Gene3D" id="2.40.160.120">
    <property type="match status" value="1"/>
</dbReference>
<dbReference type="Pfam" id="PF01237">
    <property type="entry name" value="Oxysterol_BP"/>
    <property type="match status" value="1"/>
</dbReference>
<evidence type="ECO:0000313" key="7">
    <source>
        <dbReference type="Proteomes" id="UP000594263"/>
    </source>
</evidence>
<sequence>MDLDVLCAQVQQDGADEVAEKNDAESSIIVLSSPLALDGDYSTGSNGGAPNLMQRVFSLFKNIRPGSDLTSFQLPPQFNIPKSQLQCYGEAIYCVSNDLLHQCNSGKTPLDRIASVVAWSISTARPLMFGFAPYNPILGETHHGSRGTLNVLVEQVSHHPPVSALHATDEKENVEVIICEHQVPKFYGTSIEAEPKGKRILNLLSHGESYVLNSPKLSIKFLPVPNVEWVGTVRVHCVESGLEAEYAFKGSSVLTRKENQKMINGKIFESSTQKTICEIIGHWDRTVSVKSVEHGNQNIIYNAKESISTLKTPTVKHPSEVWESESGRVWGEVSQGIKSNEWEKARKAKRNVEEKERELAKERKRTGEVWSPKHFRVSYSKENGWECSPLQKWVPPAPIVFPSQLPAL</sequence>
<dbReference type="InterPro" id="IPR000648">
    <property type="entry name" value="Oxysterol-bd"/>
</dbReference>
<dbReference type="Gramene" id="Kaladp0001s0298.1.v1.1">
    <property type="protein sequence ID" value="Kaladp0001s0298.1.v1.1"/>
    <property type="gene ID" value="Kaladp0001s0298.v1.1"/>
</dbReference>
<keyword evidence="7" id="KW-1185">Reference proteome</keyword>
<evidence type="ECO:0000256" key="5">
    <source>
        <dbReference type="RuleBase" id="RU003844"/>
    </source>
</evidence>
<evidence type="ECO:0000256" key="4">
    <source>
        <dbReference type="ARBA" id="ARBA00023121"/>
    </source>
</evidence>
<dbReference type="GO" id="GO:0032934">
    <property type="term" value="F:sterol binding"/>
    <property type="evidence" value="ECO:0007669"/>
    <property type="project" value="TreeGrafter"/>
</dbReference>
<dbReference type="Proteomes" id="UP000594263">
    <property type="component" value="Unplaced"/>
</dbReference>
<comment type="similarity">
    <text evidence="2 5">Belongs to the OSBP family.</text>
</comment>
<protein>
    <recommendedName>
        <fullName evidence="8">Oxysterol-binding protein</fullName>
    </recommendedName>
</protein>
<keyword evidence="3" id="KW-0445">Lipid transport</keyword>
<proteinExistence type="inferred from homology"/>
<dbReference type="FunFam" id="3.30.70.3490:FF:000007">
    <property type="entry name" value="Oxysterol-binding protein-related protein 4B"/>
    <property type="match status" value="1"/>
</dbReference>
<dbReference type="GO" id="GO:0006869">
    <property type="term" value="P:lipid transport"/>
    <property type="evidence" value="ECO:0007669"/>
    <property type="project" value="UniProtKB-KW"/>
</dbReference>
<accession>A0A7N0R918</accession>
<dbReference type="GO" id="GO:0016020">
    <property type="term" value="C:membrane"/>
    <property type="evidence" value="ECO:0007669"/>
    <property type="project" value="TreeGrafter"/>
</dbReference>
<dbReference type="Gene3D" id="3.30.70.3490">
    <property type="match status" value="1"/>
</dbReference>
<dbReference type="SUPFAM" id="SSF144000">
    <property type="entry name" value="Oxysterol-binding protein-like"/>
    <property type="match status" value="1"/>
</dbReference>
<dbReference type="PROSITE" id="PS01013">
    <property type="entry name" value="OSBP"/>
    <property type="match status" value="1"/>
</dbReference>
<dbReference type="InterPro" id="IPR037239">
    <property type="entry name" value="OSBP_sf"/>
</dbReference>
<dbReference type="FunFam" id="2.40.160.120:FF:000011">
    <property type="entry name" value="Oxysterol-binding protein-related protein 4C"/>
    <property type="match status" value="1"/>
</dbReference>
<dbReference type="AlphaFoldDB" id="A0A7N0R918"/>
<dbReference type="GO" id="GO:0005829">
    <property type="term" value="C:cytosol"/>
    <property type="evidence" value="ECO:0007669"/>
    <property type="project" value="TreeGrafter"/>
</dbReference>
<dbReference type="OMA" id="SSYWTEH"/>
<evidence type="ECO:0008006" key="8">
    <source>
        <dbReference type="Google" id="ProtNLM"/>
    </source>
</evidence>